<evidence type="ECO:0000313" key="1">
    <source>
        <dbReference type="EMBL" id="TGY76080.1"/>
    </source>
</evidence>
<keyword evidence="2" id="KW-1185">Reference proteome</keyword>
<reference evidence="1" key="1">
    <citation type="submission" date="2019-04" db="EMBL/GenBank/DDBJ databases">
        <title>Microbes associate with the intestines of laboratory mice.</title>
        <authorList>
            <person name="Navarre W."/>
            <person name="Wong E."/>
            <person name="Huang K."/>
            <person name="Tropini C."/>
            <person name="Ng K."/>
            <person name="Yu B."/>
        </authorList>
    </citation>
    <scope>NUCLEOTIDE SEQUENCE</scope>
    <source>
        <strain evidence="1">NM04_E33</strain>
    </source>
</reference>
<gene>
    <name evidence="1" type="ORF">E5331_18900</name>
</gene>
<sequence length="418" mass="45603">MKLTIFDLENWKEIGATLMRNKTRTFLTGFGIFWGVAMLAMLTGGARGGEDMLKRNFAGFATNTAGMVANRTSMPYKGYQKGRTWMMDLTDVELLKESFPELEAVVPSFQSWGKSIKHGKHSFSGQIIGAEPDYTKILQPNLYHGRFVNEADMVGERRVAVIGKKVAAQLFPGVEAPLGQLVEVGGTAYSIIGIAGDKSEIQLNGSMDEAVVIPSSTFRRVNGYGDKVDFIMMTARPSVNISELVPKMQSVVYRRHSIHPDDKGAMWVINIADMFEQVETLFTGVDLLAWFIGLSTLLAGIIGIGNIMWVIVKERTQEIGIRRAIGAKPRDIIVQVLSEGIVLTVVAGLAGVCFATIVLAVAHHLTNPPDAVSEAHFQMSFTTAMAILAIFIILGSLAGLIPSIKAMRIKPVEALNDK</sequence>
<dbReference type="EMBL" id="SRYB01000045">
    <property type="protein sequence ID" value="TGY76080.1"/>
    <property type="molecule type" value="Genomic_DNA"/>
</dbReference>
<accession>A0AC61RAM1</accession>
<protein>
    <submittedName>
        <fullName evidence="1">ABC transporter permease</fullName>
    </submittedName>
</protein>
<proteinExistence type="predicted"/>
<name>A0AC61RAM1_9BACT</name>
<comment type="caution">
    <text evidence="1">The sequence shown here is derived from an EMBL/GenBank/DDBJ whole genome shotgun (WGS) entry which is preliminary data.</text>
</comment>
<dbReference type="Proteomes" id="UP000306319">
    <property type="component" value="Unassembled WGS sequence"/>
</dbReference>
<organism evidence="1 2">
    <name type="scientific">Lepagella muris</name>
    <dbReference type="NCBI Taxonomy" id="3032870"/>
    <lineage>
        <taxon>Bacteria</taxon>
        <taxon>Pseudomonadati</taxon>
        <taxon>Bacteroidota</taxon>
        <taxon>Bacteroidia</taxon>
        <taxon>Bacteroidales</taxon>
        <taxon>Muribaculaceae</taxon>
        <taxon>Lepagella</taxon>
    </lineage>
</organism>
<evidence type="ECO:0000313" key="2">
    <source>
        <dbReference type="Proteomes" id="UP000306319"/>
    </source>
</evidence>